<evidence type="ECO:0000313" key="4">
    <source>
        <dbReference type="Proteomes" id="UP000199666"/>
    </source>
</evidence>
<organism evidence="3 4">
    <name type="scientific">Pedobacter insulae</name>
    <dbReference type="NCBI Taxonomy" id="414048"/>
    <lineage>
        <taxon>Bacteria</taxon>
        <taxon>Pseudomonadati</taxon>
        <taxon>Bacteroidota</taxon>
        <taxon>Sphingobacteriia</taxon>
        <taxon>Sphingobacteriales</taxon>
        <taxon>Sphingobacteriaceae</taxon>
        <taxon>Pedobacter</taxon>
    </lineage>
</organism>
<dbReference type="RefSeq" id="WP_090994039.1">
    <property type="nucleotide sequence ID" value="NZ_FOPP01000006.1"/>
</dbReference>
<dbReference type="STRING" id="414048.SAMN04489864_10632"/>
<protein>
    <recommendedName>
        <fullName evidence="2">DUF4468 domain-containing protein</fullName>
    </recommendedName>
</protein>
<evidence type="ECO:0000256" key="1">
    <source>
        <dbReference type="SAM" id="SignalP"/>
    </source>
</evidence>
<feature type="signal peptide" evidence="1">
    <location>
        <begin position="1"/>
        <end position="19"/>
    </location>
</feature>
<dbReference type="AlphaFoldDB" id="A0A1I2XTL9"/>
<dbReference type="EMBL" id="FOPP01000006">
    <property type="protein sequence ID" value="SFH16834.1"/>
    <property type="molecule type" value="Genomic_DNA"/>
</dbReference>
<dbReference type="Gene3D" id="3.30.530.80">
    <property type="match status" value="1"/>
</dbReference>
<evidence type="ECO:0000259" key="2">
    <source>
        <dbReference type="Pfam" id="PF14730"/>
    </source>
</evidence>
<dbReference type="Pfam" id="PF14730">
    <property type="entry name" value="DUF4468"/>
    <property type="match status" value="1"/>
</dbReference>
<dbReference type="InterPro" id="IPR027823">
    <property type="entry name" value="DUF4468"/>
</dbReference>
<sequence length="193" mass="22469">MKFISIFLLLLLSFSFCDAQNELLGVDEQGKFIYYELVEINGMPSAQLSEKVTDFLKKTFKDVKQKEVHGDSSFMAVGKLVINKTVLVMSHPSGEISYHFRAEVKDGKYRFWLSNFNFIPYYRDRYGNFVAATHKGTPLENNPGKLNAVQWREYQIQAAQYAHHFAQSFKDYMIGKTETPNDRLERTIVKKNW</sequence>
<evidence type="ECO:0000313" key="3">
    <source>
        <dbReference type="EMBL" id="SFH16834.1"/>
    </source>
</evidence>
<keyword evidence="1" id="KW-0732">Signal</keyword>
<dbReference type="OrthoDB" id="794676at2"/>
<feature type="domain" description="DUF4468" evidence="2">
    <location>
        <begin position="34"/>
        <end position="118"/>
    </location>
</feature>
<accession>A0A1I2XTL9</accession>
<name>A0A1I2XTL9_9SPHI</name>
<reference evidence="3 4" key="1">
    <citation type="submission" date="2016-10" db="EMBL/GenBank/DDBJ databases">
        <authorList>
            <person name="de Groot N.N."/>
        </authorList>
    </citation>
    <scope>NUCLEOTIDE SEQUENCE [LARGE SCALE GENOMIC DNA]</scope>
    <source>
        <strain evidence="3 4">DSM 18684</strain>
    </source>
</reference>
<feature type="chain" id="PRO_5011687285" description="DUF4468 domain-containing protein" evidence="1">
    <location>
        <begin position="20"/>
        <end position="193"/>
    </location>
</feature>
<keyword evidence="4" id="KW-1185">Reference proteome</keyword>
<dbReference type="Proteomes" id="UP000199666">
    <property type="component" value="Unassembled WGS sequence"/>
</dbReference>
<proteinExistence type="predicted"/>
<gene>
    <name evidence="3" type="ORF">SAMN04489864_10632</name>
</gene>